<evidence type="ECO:0000313" key="2">
    <source>
        <dbReference type="Proteomes" id="UP001596434"/>
    </source>
</evidence>
<dbReference type="EMBL" id="JBHTAT010000001">
    <property type="protein sequence ID" value="MFC7254399.1"/>
    <property type="molecule type" value="Genomic_DNA"/>
</dbReference>
<protein>
    <submittedName>
        <fullName evidence="1">Uncharacterized protein</fullName>
    </submittedName>
</protein>
<dbReference type="InterPro" id="IPR055975">
    <property type="entry name" value="DUF7553"/>
</dbReference>
<gene>
    <name evidence="1" type="ORF">ACFQKE_03645</name>
</gene>
<comment type="caution">
    <text evidence="1">The sequence shown here is derived from an EMBL/GenBank/DDBJ whole genome shotgun (WGS) entry which is preliminary data.</text>
</comment>
<dbReference type="RefSeq" id="WP_379702600.1">
    <property type="nucleotide sequence ID" value="NZ_JBHTAT010000001.1"/>
</dbReference>
<organism evidence="1 2">
    <name type="scientific">Haloplanus litoreus</name>
    <dbReference type="NCBI Taxonomy" id="767515"/>
    <lineage>
        <taxon>Archaea</taxon>
        <taxon>Methanobacteriati</taxon>
        <taxon>Methanobacteriota</taxon>
        <taxon>Stenosarchaea group</taxon>
        <taxon>Halobacteria</taxon>
        <taxon>Halobacteriales</taxon>
        <taxon>Haloferacaceae</taxon>
        <taxon>Haloplanus</taxon>
    </lineage>
</organism>
<dbReference type="Pfam" id="PF24430">
    <property type="entry name" value="DUF7553"/>
    <property type="match status" value="1"/>
</dbReference>
<reference evidence="1 2" key="1">
    <citation type="journal article" date="2019" name="Int. J. Syst. Evol. Microbiol.">
        <title>The Global Catalogue of Microorganisms (GCM) 10K type strain sequencing project: providing services to taxonomists for standard genome sequencing and annotation.</title>
        <authorList>
            <consortium name="The Broad Institute Genomics Platform"/>
            <consortium name="The Broad Institute Genome Sequencing Center for Infectious Disease"/>
            <person name="Wu L."/>
            <person name="Ma J."/>
        </authorList>
    </citation>
    <scope>NUCLEOTIDE SEQUENCE [LARGE SCALE GENOMIC DNA]</scope>
    <source>
        <strain evidence="1 2">GX21</strain>
    </source>
</reference>
<dbReference type="GeneID" id="96952713"/>
<evidence type="ECO:0000313" key="1">
    <source>
        <dbReference type="EMBL" id="MFC7254399.1"/>
    </source>
</evidence>
<dbReference type="Proteomes" id="UP001596434">
    <property type="component" value="Unassembled WGS sequence"/>
</dbReference>
<proteinExistence type="predicted"/>
<keyword evidence="2" id="KW-1185">Reference proteome</keyword>
<dbReference type="Gene3D" id="1.20.120.20">
    <property type="entry name" value="Apolipoprotein"/>
    <property type="match status" value="1"/>
</dbReference>
<sequence>MTRPQLKRASDELDAAADLATDEAKTRLEYQAEQLATLATRESETDHGRLARHTNALRELAAETDDEIAAHVEEAMEAITAYRETLDGV</sequence>
<dbReference type="AlphaFoldDB" id="A0ABD5ZVV1"/>
<accession>A0ABD5ZVV1</accession>
<name>A0ABD5ZVV1_9EURY</name>